<feature type="compositionally biased region" description="Basic and acidic residues" evidence="1">
    <location>
        <begin position="167"/>
        <end position="181"/>
    </location>
</feature>
<organism evidence="2 3">
    <name type="scientific">Steinernema glaseri</name>
    <dbReference type="NCBI Taxonomy" id="37863"/>
    <lineage>
        <taxon>Eukaryota</taxon>
        <taxon>Metazoa</taxon>
        <taxon>Ecdysozoa</taxon>
        <taxon>Nematoda</taxon>
        <taxon>Chromadorea</taxon>
        <taxon>Rhabditida</taxon>
        <taxon>Tylenchina</taxon>
        <taxon>Panagrolaimomorpha</taxon>
        <taxon>Strongyloidoidea</taxon>
        <taxon>Steinernematidae</taxon>
        <taxon>Steinernema</taxon>
    </lineage>
</organism>
<feature type="compositionally biased region" description="Polar residues" evidence="1">
    <location>
        <begin position="124"/>
        <end position="147"/>
    </location>
</feature>
<dbReference type="AlphaFoldDB" id="A0A1I7ZGR0"/>
<feature type="compositionally biased region" description="Basic and acidic residues" evidence="1">
    <location>
        <begin position="68"/>
        <end position="85"/>
    </location>
</feature>
<feature type="compositionally biased region" description="Low complexity" evidence="1">
    <location>
        <begin position="103"/>
        <end position="114"/>
    </location>
</feature>
<dbReference type="Proteomes" id="UP000095287">
    <property type="component" value="Unplaced"/>
</dbReference>
<accession>A0A1I7ZGR0</accession>
<evidence type="ECO:0000313" key="3">
    <source>
        <dbReference type="WBParaSite" id="L893_g26233.t2"/>
    </source>
</evidence>
<keyword evidence="2" id="KW-1185">Reference proteome</keyword>
<feature type="compositionally biased region" description="Polar residues" evidence="1">
    <location>
        <begin position="315"/>
        <end position="327"/>
    </location>
</feature>
<name>A0A1I7ZGR0_9BILA</name>
<dbReference type="WBParaSite" id="L893_g26233.t2">
    <property type="protein sequence ID" value="L893_g26233.t2"/>
    <property type="gene ID" value="L893_g26233"/>
</dbReference>
<feature type="region of interest" description="Disordered" evidence="1">
    <location>
        <begin position="55"/>
        <end position="226"/>
    </location>
</feature>
<feature type="compositionally biased region" description="Polar residues" evidence="1">
    <location>
        <begin position="185"/>
        <end position="195"/>
    </location>
</feature>
<proteinExistence type="predicted"/>
<evidence type="ECO:0000313" key="2">
    <source>
        <dbReference type="Proteomes" id="UP000095287"/>
    </source>
</evidence>
<feature type="compositionally biased region" description="Polar residues" evidence="1">
    <location>
        <begin position="155"/>
        <end position="166"/>
    </location>
</feature>
<feature type="region of interest" description="Disordered" evidence="1">
    <location>
        <begin position="302"/>
        <end position="327"/>
    </location>
</feature>
<protein>
    <submittedName>
        <fullName evidence="3">Flocculation protein FLO11-like</fullName>
    </submittedName>
</protein>
<evidence type="ECO:0000256" key="1">
    <source>
        <dbReference type="SAM" id="MobiDB-lite"/>
    </source>
</evidence>
<feature type="compositionally biased region" description="Polar residues" evidence="1">
    <location>
        <begin position="55"/>
        <end position="67"/>
    </location>
</feature>
<reference evidence="3" key="1">
    <citation type="submission" date="2016-11" db="UniProtKB">
        <authorList>
            <consortium name="WormBaseParasite"/>
        </authorList>
    </citation>
    <scope>IDENTIFICATION</scope>
</reference>
<sequence length="327" mass="36681">MTTRSVRVDSKRSVAAVKPKLSNDRAMKVGDPVNDYVSVDVVNIKLTPLMYKKTPATNRKVTATVTNPKEKKRGERKEVTKVEKSKKPKLHYHPFVRPEFRSPEVSPRSISSSDESSKKPTSRAASTFNACSNKKTSPCSIYSTNPSTEKELSPPTRSVLTPTLSERSVREDTTPKQEQKPKQPSLFQFQTSTPKVEQKGLMWTSKESRESPIRPTTKANSVKKSELQKFSLARGVKKESAKKKTRDLDPRVWRRVEYGGVHSEHTATSRSSDFAYETISSQEDLICPTPEDSLKTTSTQVETVRSEPTMKKSHSQNVTVVSIPNPL</sequence>